<dbReference type="Pfam" id="PF14223">
    <property type="entry name" value="Retrotran_gag_2"/>
    <property type="match status" value="1"/>
</dbReference>
<evidence type="ECO:0000313" key="1">
    <source>
        <dbReference type="EMBL" id="GJT94739.1"/>
    </source>
</evidence>
<name>A0ABQ5I4Y6_9ASTR</name>
<proteinExistence type="predicted"/>
<reference evidence="1" key="1">
    <citation type="journal article" date="2022" name="Int. J. Mol. Sci.">
        <title>Draft Genome of Tanacetum Coccineum: Genomic Comparison of Closely Related Tanacetum-Family Plants.</title>
        <authorList>
            <person name="Yamashiro T."/>
            <person name="Shiraishi A."/>
            <person name="Nakayama K."/>
            <person name="Satake H."/>
        </authorList>
    </citation>
    <scope>NUCLEOTIDE SEQUENCE</scope>
</reference>
<comment type="caution">
    <text evidence="1">The sequence shown here is derived from an EMBL/GenBank/DDBJ whole genome shotgun (WGS) entry which is preliminary data.</text>
</comment>
<evidence type="ECO:0000313" key="2">
    <source>
        <dbReference type="Proteomes" id="UP001151760"/>
    </source>
</evidence>
<gene>
    <name evidence="1" type="ORF">Tco_1090257</name>
</gene>
<organism evidence="1 2">
    <name type="scientific">Tanacetum coccineum</name>
    <dbReference type="NCBI Taxonomy" id="301880"/>
    <lineage>
        <taxon>Eukaryota</taxon>
        <taxon>Viridiplantae</taxon>
        <taxon>Streptophyta</taxon>
        <taxon>Embryophyta</taxon>
        <taxon>Tracheophyta</taxon>
        <taxon>Spermatophyta</taxon>
        <taxon>Magnoliopsida</taxon>
        <taxon>eudicotyledons</taxon>
        <taxon>Gunneridae</taxon>
        <taxon>Pentapetalae</taxon>
        <taxon>asterids</taxon>
        <taxon>campanulids</taxon>
        <taxon>Asterales</taxon>
        <taxon>Asteraceae</taxon>
        <taxon>Asteroideae</taxon>
        <taxon>Anthemideae</taxon>
        <taxon>Anthemidinae</taxon>
        <taxon>Tanacetum</taxon>
    </lineage>
</organism>
<dbReference type="Proteomes" id="UP001151760">
    <property type="component" value="Unassembled WGS sequence"/>
</dbReference>
<sequence>MWLTVVLDEEETVDPEIFSAKYSIVDWESQNLGNVDMEDLHVYKIIKENGNTSYHKSLFSMLRKFDRQDLVDLYKLVMKRFKENTLEGYKLMLLGDLKEMLEKMLTETKKVNSDIQCILSFSSLSSHHWKIEEVVSRDAKTLWEAIKTRFGGNKESKKIQKTILKQQYDNFTASRSEGLDKTYNRFEKLISQLEIHGKVISQEDANLKLL</sequence>
<keyword evidence="2" id="KW-1185">Reference proteome</keyword>
<accession>A0ABQ5I4Y6</accession>
<protein>
    <submittedName>
        <fullName evidence="1">Uncharacterized protein</fullName>
    </submittedName>
</protein>
<dbReference type="EMBL" id="BQNB010020324">
    <property type="protein sequence ID" value="GJT94739.1"/>
    <property type="molecule type" value="Genomic_DNA"/>
</dbReference>
<reference evidence="1" key="2">
    <citation type="submission" date="2022-01" db="EMBL/GenBank/DDBJ databases">
        <authorList>
            <person name="Yamashiro T."/>
            <person name="Shiraishi A."/>
            <person name="Satake H."/>
            <person name="Nakayama K."/>
        </authorList>
    </citation>
    <scope>NUCLEOTIDE SEQUENCE</scope>
</reference>